<dbReference type="SMART" id="SM00320">
    <property type="entry name" value="WD40"/>
    <property type="match status" value="11"/>
</dbReference>
<dbReference type="Gene3D" id="3.40.50.300">
    <property type="entry name" value="P-loop containing nucleotide triphosphate hydrolases"/>
    <property type="match status" value="1"/>
</dbReference>
<dbReference type="AlphaFoldDB" id="A0A0C9ULA2"/>
<dbReference type="InterPro" id="IPR019775">
    <property type="entry name" value="WD40_repeat_CS"/>
</dbReference>
<organism evidence="5 6">
    <name type="scientific">Sphaerobolus stellatus (strain SS14)</name>
    <dbReference type="NCBI Taxonomy" id="990650"/>
    <lineage>
        <taxon>Eukaryota</taxon>
        <taxon>Fungi</taxon>
        <taxon>Dikarya</taxon>
        <taxon>Basidiomycota</taxon>
        <taxon>Agaricomycotina</taxon>
        <taxon>Agaricomycetes</taxon>
        <taxon>Phallomycetidae</taxon>
        <taxon>Geastrales</taxon>
        <taxon>Sphaerobolaceae</taxon>
        <taxon>Sphaerobolus</taxon>
    </lineage>
</organism>
<feature type="repeat" description="WD" evidence="3">
    <location>
        <begin position="836"/>
        <end position="877"/>
    </location>
</feature>
<dbReference type="Pfam" id="PF00400">
    <property type="entry name" value="WD40"/>
    <property type="match status" value="11"/>
</dbReference>
<dbReference type="PANTHER" id="PTHR22847">
    <property type="entry name" value="WD40 REPEAT PROTEIN"/>
    <property type="match status" value="1"/>
</dbReference>
<accession>A0A0C9ULA2</accession>
<feature type="non-terminal residue" evidence="5">
    <location>
        <position position="1088"/>
    </location>
</feature>
<evidence type="ECO:0000256" key="2">
    <source>
        <dbReference type="ARBA" id="ARBA00022737"/>
    </source>
</evidence>
<keyword evidence="2" id="KW-0677">Repeat</keyword>
<name>A0A0C9ULA2_SPHS4</name>
<dbReference type="PROSITE" id="PS50294">
    <property type="entry name" value="WD_REPEATS_REGION"/>
    <property type="match status" value="11"/>
</dbReference>
<feature type="repeat" description="WD" evidence="3">
    <location>
        <begin position="707"/>
        <end position="748"/>
    </location>
</feature>
<keyword evidence="1 3" id="KW-0853">WD repeat</keyword>
<feature type="repeat" description="WD" evidence="3">
    <location>
        <begin position="538"/>
        <end position="576"/>
    </location>
</feature>
<dbReference type="PROSITE" id="PS00678">
    <property type="entry name" value="WD_REPEATS_1"/>
    <property type="match status" value="1"/>
</dbReference>
<feature type="repeat" description="WD" evidence="3">
    <location>
        <begin position="965"/>
        <end position="997"/>
    </location>
</feature>
<dbReference type="Proteomes" id="UP000054279">
    <property type="component" value="Unassembled WGS sequence"/>
</dbReference>
<dbReference type="InterPro" id="IPR015943">
    <property type="entry name" value="WD40/YVTN_repeat-like_dom_sf"/>
</dbReference>
<dbReference type="Pfam" id="PF24883">
    <property type="entry name" value="NPHP3_N"/>
    <property type="match status" value="1"/>
</dbReference>
<dbReference type="SUPFAM" id="SSF52540">
    <property type="entry name" value="P-loop containing nucleoside triphosphate hydrolases"/>
    <property type="match status" value="1"/>
</dbReference>
<dbReference type="InterPro" id="IPR056884">
    <property type="entry name" value="NPHP3-like_N"/>
</dbReference>
<feature type="repeat" description="WD" evidence="3">
    <location>
        <begin position="922"/>
        <end position="963"/>
    </location>
</feature>
<dbReference type="EMBL" id="KN837388">
    <property type="protein sequence ID" value="KIJ26010.1"/>
    <property type="molecule type" value="Genomic_DNA"/>
</dbReference>
<dbReference type="PRINTS" id="PR00320">
    <property type="entry name" value="GPROTEINBRPT"/>
</dbReference>
<dbReference type="CDD" id="cd00200">
    <property type="entry name" value="WD40"/>
    <property type="match status" value="2"/>
</dbReference>
<evidence type="ECO:0000313" key="5">
    <source>
        <dbReference type="EMBL" id="KIJ26010.1"/>
    </source>
</evidence>
<dbReference type="OrthoDB" id="538223at2759"/>
<dbReference type="InterPro" id="IPR020472">
    <property type="entry name" value="WD40_PAC1"/>
</dbReference>
<feature type="repeat" description="WD" evidence="3">
    <location>
        <begin position="750"/>
        <end position="791"/>
    </location>
</feature>
<feature type="repeat" description="WD" evidence="3">
    <location>
        <begin position="621"/>
        <end position="662"/>
    </location>
</feature>
<dbReference type="PANTHER" id="PTHR22847:SF637">
    <property type="entry name" value="WD REPEAT DOMAIN 5B"/>
    <property type="match status" value="1"/>
</dbReference>
<sequence>RTSDSCLNGTRQSVLSEIYTWSEALDESNIFWLSASPGAGKTAIASTVTRRMNTIRYFFRHTDPATQNPSMFWYTVAWNIANQFPAVQALIIKAMKTAPEALDIQSQFTTLIKSPLESYHGEMTSGGCLQHAVIILVVDALDEANREDSKQWSELLQTFAEWKQLPSTCRLFITSRPYDDIRGTLTPISIHYILPTTSSEANEDIEKYLVYRFQHVSKKLHQRPSNSGQRWPTPHMISQLVQQAGGLFMWAKAVMDYIDAGLGGDPMKRLEDVQKTSQLARMQGLDGLYQTILHSIYQNLNAEEAVTLQKVLWTIIMAKEPMDTFVLEELLNVSKGALWWIERTLMPVLAQPSNNYLLQSCHQSFTDFMLIPGQSGELGIDKEQHGLFLANTCLNVMNHELKFNILGLDKSIFNKDIENLQKQILDSIPKSLQHACLYWAEYYPGINVNDEASINCLMEFLQEHLLHWLEALSILTATHRAGPLLRMAERSIQQSCSQISQTLNEGYRLVDLFYLAIRESCTGLYSTILTFCPKECCHQDWVTSVEFSPDGTKIVSGSYDTTVRLWDACTSQSLGQSLEGHQAGVNSVRFSPDGTKIVSGSWDNTVRLWNALTGQSLGQALEGHQKGVSFVGFSPDGTKIVSGSRDNTVRLWDACTGQSLEQPLKGHQDWVTSVGFSPDGTKIVSGSRDNTVRLWDACTSESLGQPLEGHQDWVTSVRFSPDGTKIVSGSRDNTVRLWDACTGQSLGQLLEGHQDLVSSVGFSPDGTKIVSGSMDNTVRLWDASTGQSLGQPLEGHQAGVSSVEFSPDGTKIVSSSRDNTVKLWDAYTGQSLGQPLEGHQDWVSSVVFSPDGTKLVSGSRDNTVRLWDACTGQSLGQSLEGHQDWVTSIGFSPDGTKIVSGSMDNTVRLWDACTGQSLGQPLEGHQYLVSSVGFSPDGTKIVSGSWDNTVRLWDACTDQSLGQPLEDHQNLVSSVTFSPDGTKIVSSSFNRTVNIWNPNVAAGPVVQPSQLFHKPSWRFNIHSGWVYTILLQTDTKVPIAWVPDNLHSGFYSPFTQCVFGAYKTALDFSNYLPWEKWTFWDHSSVIIV</sequence>
<evidence type="ECO:0000256" key="1">
    <source>
        <dbReference type="ARBA" id="ARBA00022574"/>
    </source>
</evidence>
<keyword evidence="6" id="KW-1185">Reference proteome</keyword>
<dbReference type="Gene3D" id="2.130.10.10">
    <property type="entry name" value="YVTN repeat-like/Quinoprotein amine dehydrogenase"/>
    <property type="match status" value="5"/>
</dbReference>
<dbReference type="SUPFAM" id="SSF50978">
    <property type="entry name" value="WD40 repeat-like"/>
    <property type="match status" value="2"/>
</dbReference>
<protein>
    <recommendedName>
        <fullName evidence="4">Nephrocystin 3-like N-terminal domain-containing protein</fullName>
    </recommendedName>
</protein>
<gene>
    <name evidence="5" type="ORF">M422DRAFT_192775</name>
</gene>
<dbReference type="InterPro" id="IPR036322">
    <property type="entry name" value="WD40_repeat_dom_sf"/>
</dbReference>
<reference evidence="5 6" key="1">
    <citation type="submission" date="2014-06" db="EMBL/GenBank/DDBJ databases">
        <title>Evolutionary Origins and Diversification of the Mycorrhizal Mutualists.</title>
        <authorList>
            <consortium name="DOE Joint Genome Institute"/>
            <consortium name="Mycorrhizal Genomics Consortium"/>
            <person name="Kohler A."/>
            <person name="Kuo A."/>
            <person name="Nagy L.G."/>
            <person name="Floudas D."/>
            <person name="Copeland A."/>
            <person name="Barry K.W."/>
            <person name="Cichocki N."/>
            <person name="Veneault-Fourrey C."/>
            <person name="LaButti K."/>
            <person name="Lindquist E.A."/>
            <person name="Lipzen A."/>
            <person name="Lundell T."/>
            <person name="Morin E."/>
            <person name="Murat C."/>
            <person name="Riley R."/>
            <person name="Ohm R."/>
            <person name="Sun H."/>
            <person name="Tunlid A."/>
            <person name="Henrissat B."/>
            <person name="Grigoriev I.V."/>
            <person name="Hibbett D.S."/>
            <person name="Martin F."/>
        </authorList>
    </citation>
    <scope>NUCLEOTIDE SEQUENCE [LARGE SCALE GENOMIC DNA]</scope>
    <source>
        <strain evidence="5 6">SS14</strain>
    </source>
</reference>
<evidence type="ECO:0000313" key="6">
    <source>
        <dbReference type="Proteomes" id="UP000054279"/>
    </source>
</evidence>
<dbReference type="PROSITE" id="PS50082">
    <property type="entry name" value="WD_REPEATS_2"/>
    <property type="match status" value="11"/>
</dbReference>
<feature type="repeat" description="WD" evidence="3">
    <location>
        <begin position="578"/>
        <end position="619"/>
    </location>
</feature>
<evidence type="ECO:0000256" key="3">
    <source>
        <dbReference type="PROSITE-ProRule" id="PRU00221"/>
    </source>
</evidence>
<feature type="repeat" description="WD" evidence="3">
    <location>
        <begin position="793"/>
        <end position="834"/>
    </location>
</feature>
<dbReference type="HOGENOM" id="CLU_000288_6_3_1"/>
<feature type="domain" description="Nephrocystin 3-like N-terminal" evidence="4">
    <location>
        <begin position="16"/>
        <end position="176"/>
    </location>
</feature>
<dbReference type="InterPro" id="IPR027417">
    <property type="entry name" value="P-loop_NTPase"/>
</dbReference>
<dbReference type="InterPro" id="IPR001680">
    <property type="entry name" value="WD40_rpt"/>
</dbReference>
<feature type="repeat" description="WD" evidence="3">
    <location>
        <begin position="664"/>
        <end position="705"/>
    </location>
</feature>
<feature type="repeat" description="WD" evidence="3">
    <location>
        <begin position="879"/>
        <end position="920"/>
    </location>
</feature>
<dbReference type="GO" id="GO:0005634">
    <property type="term" value="C:nucleus"/>
    <property type="evidence" value="ECO:0007669"/>
    <property type="project" value="TreeGrafter"/>
</dbReference>
<proteinExistence type="predicted"/>
<dbReference type="GO" id="GO:1990234">
    <property type="term" value="C:transferase complex"/>
    <property type="evidence" value="ECO:0007669"/>
    <property type="project" value="UniProtKB-ARBA"/>
</dbReference>
<evidence type="ECO:0000259" key="4">
    <source>
        <dbReference type="Pfam" id="PF24883"/>
    </source>
</evidence>